<protein>
    <recommendedName>
        <fullName evidence="5">Putative pyruvate, phosphate dikinase regulatory protein</fullName>
        <shortName evidence="5">PPDK regulatory protein</shortName>
        <ecNumber evidence="5">2.7.11.32</ecNumber>
        <ecNumber evidence="5">2.7.4.27</ecNumber>
    </recommendedName>
</protein>
<evidence type="ECO:0000256" key="3">
    <source>
        <dbReference type="ARBA" id="ARBA00022741"/>
    </source>
</evidence>
<dbReference type="Pfam" id="PF03618">
    <property type="entry name" value="Kinase-PPPase"/>
    <property type="match status" value="1"/>
</dbReference>
<proteinExistence type="inferred from homology"/>
<sequence>MVTGVKSEVIVYVVSDAAGDTGELVVRAAIAQFHPIQAEIRRSPFVTEPAALERIVQQAKLSQAILLYTLVIPHLRDSMRKLTEENGVAAIDLLGPFIETLEQRTGRKSRQEPGLNHVLDADYFRKVEAVEFAVKYDDARDTSGVTKADIVLVGVSRTSKTPLSMYLAHQKYKVANVPLVPELKPPEELFKLPKRKVIGLTIDTSYLNVIRKERLKALGLPNTAAYATTDRIEKELRYAEDIMSKLGCVVIDVSHRAVEETASLIMEYVRGQNGDRS</sequence>
<dbReference type="GO" id="GO:0043531">
    <property type="term" value="F:ADP binding"/>
    <property type="evidence" value="ECO:0007669"/>
    <property type="project" value="UniProtKB-UniRule"/>
</dbReference>
<comment type="caution">
    <text evidence="6">The sequence shown here is derived from an EMBL/GenBank/DDBJ whole genome shotgun (WGS) entry which is preliminary data.</text>
</comment>
<dbReference type="GO" id="GO:0005524">
    <property type="term" value="F:ATP binding"/>
    <property type="evidence" value="ECO:0007669"/>
    <property type="project" value="InterPro"/>
</dbReference>
<dbReference type="PANTHER" id="PTHR31756:SF3">
    <property type="entry name" value="PYRUVATE, PHOSPHATE DIKINASE REGULATORY PROTEIN 1, CHLOROPLASTIC"/>
    <property type="match status" value="1"/>
</dbReference>
<keyword evidence="7" id="KW-1185">Reference proteome</keyword>
<keyword evidence="3 5" id="KW-0547">Nucleotide-binding</keyword>
<dbReference type="EC" id="2.7.11.32" evidence="5"/>
<evidence type="ECO:0000256" key="5">
    <source>
        <dbReference type="HAMAP-Rule" id="MF_00921"/>
    </source>
</evidence>
<evidence type="ECO:0000256" key="1">
    <source>
        <dbReference type="ARBA" id="ARBA00022527"/>
    </source>
</evidence>
<dbReference type="InterPro" id="IPR026565">
    <property type="entry name" value="PPDK_reg"/>
</dbReference>
<dbReference type="GO" id="GO:0016776">
    <property type="term" value="F:phosphotransferase activity, phosphate group as acceptor"/>
    <property type="evidence" value="ECO:0007669"/>
    <property type="project" value="UniProtKB-UniRule"/>
</dbReference>
<dbReference type="RefSeq" id="WP_108996260.1">
    <property type="nucleotide sequence ID" value="NZ_BDQX01000458.1"/>
</dbReference>
<dbReference type="HAMAP" id="MF_00921">
    <property type="entry name" value="PDRP"/>
    <property type="match status" value="1"/>
</dbReference>
<organism evidence="6 7">
    <name type="scientific">Paenibacillus agaridevorans</name>
    <dbReference type="NCBI Taxonomy" id="171404"/>
    <lineage>
        <taxon>Bacteria</taxon>
        <taxon>Bacillati</taxon>
        <taxon>Bacillota</taxon>
        <taxon>Bacilli</taxon>
        <taxon>Bacillales</taxon>
        <taxon>Paenibacillaceae</taxon>
        <taxon>Paenibacillus</taxon>
    </lineage>
</organism>
<gene>
    <name evidence="6" type="ORF">PAT3040_07043</name>
</gene>
<comment type="catalytic activity">
    <reaction evidence="5">
        <text>N(tele)-phospho-L-histidyl/O-phospho-L-threonyl-[pyruvate, phosphate dikinase] + phosphate + H(+) = N(tele)-phospho-L-histidyl/L-threonyl-[pyruvate, phosphate dikinase] + diphosphate</text>
        <dbReference type="Rhea" id="RHEA:43696"/>
        <dbReference type="Rhea" id="RHEA-COMP:10650"/>
        <dbReference type="Rhea" id="RHEA-COMP:10651"/>
        <dbReference type="ChEBI" id="CHEBI:15378"/>
        <dbReference type="ChEBI" id="CHEBI:30013"/>
        <dbReference type="ChEBI" id="CHEBI:33019"/>
        <dbReference type="ChEBI" id="CHEBI:43474"/>
        <dbReference type="ChEBI" id="CHEBI:61977"/>
        <dbReference type="ChEBI" id="CHEBI:83586"/>
        <dbReference type="EC" id="2.7.4.27"/>
    </reaction>
</comment>
<dbReference type="AlphaFoldDB" id="A0A2R5F6J5"/>
<evidence type="ECO:0000256" key="2">
    <source>
        <dbReference type="ARBA" id="ARBA00022679"/>
    </source>
</evidence>
<evidence type="ECO:0000313" key="7">
    <source>
        <dbReference type="Proteomes" id="UP000245202"/>
    </source>
</evidence>
<comment type="function">
    <text evidence="5">Bifunctional serine/threonine kinase and phosphorylase involved in the regulation of the pyruvate, phosphate dikinase (PPDK) by catalyzing its phosphorylation/dephosphorylation.</text>
</comment>
<reference evidence="6 7" key="1">
    <citation type="submission" date="2017-08" db="EMBL/GenBank/DDBJ databases">
        <title>Substantial Increase in Enzyme Production by Combined Drug-Resistance Mutations in Paenibacillus agaridevorans.</title>
        <authorList>
            <person name="Tanaka Y."/>
            <person name="Funane K."/>
            <person name="Hosaka T."/>
            <person name="Shiwa Y."/>
            <person name="Fujita N."/>
            <person name="Miyazaki T."/>
            <person name="Yoshikawa H."/>
            <person name="Murakami K."/>
            <person name="Kasahara K."/>
            <person name="Inaoka T."/>
            <person name="Hiraga Y."/>
            <person name="Ochi K."/>
        </authorList>
    </citation>
    <scope>NUCLEOTIDE SEQUENCE [LARGE SCALE GENOMIC DNA]</scope>
    <source>
        <strain evidence="6 7">T-3040</strain>
    </source>
</reference>
<keyword evidence="1 5" id="KW-0723">Serine/threonine-protein kinase</keyword>
<comment type="similarity">
    <text evidence="5">Belongs to the pyruvate, phosphate/water dikinase regulatory protein family. PDRP subfamily.</text>
</comment>
<comment type="catalytic activity">
    <reaction evidence="5">
        <text>N(tele)-phospho-L-histidyl/L-threonyl-[pyruvate, phosphate dikinase] + ADP = N(tele)-phospho-L-histidyl/O-phospho-L-threonyl-[pyruvate, phosphate dikinase] + AMP + H(+)</text>
        <dbReference type="Rhea" id="RHEA:43692"/>
        <dbReference type="Rhea" id="RHEA-COMP:10650"/>
        <dbReference type="Rhea" id="RHEA-COMP:10651"/>
        <dbReference type="ChEBI" id="CHEBI:15378"/>
        <dbReference type="ChEBI" id="CHEBI:30013"/>
        <dbReference type="ChEBI" id="CHEBI:61977"/>
        <dbReference type="ChEBI" id="CHEBI:83586"/>
        <dbReference type="ChEBI" id="CHEBI:456215"/>
        <dbReference type="ChEBI" id="CHEBI:456216"/>
        <dbReference type="EC" id="2.7.11.32"/>
    </reaction>
</comment>
<evidence type="ECO:0000313" key="6">
    <source>
        <dbReference type="EMBL" id="GBG12181.1"/>
    </source>
</evidence>
<evidence type="ECO:0000256" key="4">
    <source>
        <dbReference type="ARBA" id="ARBA00022777"/>
    </source>
</evidence>
<keyword evidence="2 5" id="KW-0808">Transferase</keyword>
<dbReference type="PANTHER" id="PTHR31756">
    <property type="entry name" value="PYRUVATE, PHOSPHATE DIKINASE REGULATORY PROTEIN 1, CHLOROPLASTIC"/>
    <property type="match status" value="1"/>
</dbReference>
<dbReference type="EMBL" id="BDQX01000458">
    <property type="protein sequence ID" value="GBG12181.1"/>
    <property type="molecule type" value="Genomic_DNA"/>
</dbReference>
<dbReference type="InterPro" id="IPR005177">
    <property type="entry name" value="Kinase-pyrophosphorylase"/>
</dbReference>
<accession>A0A2R5F6J5</accession>
<keyword evidence="4 5" id="KW-0418">Kinase</keyword>
<dbReference type="EC" id="2.7.4.27" evidence="5"/>
<name>A0A2R5F6J5_9BACL</name>
<dbReference type="GO" id="GO:0004674">
    <property type="term" value="F:protein serine/threonine kinase activity"/>
    <property type="evidence" value="ECO:0007669"/>
    <property type="project" value="UniProtKB-UniRule"/>
</dbReference>
<feature type="binding site" evidence="5">
    <location>
        <begin position="154"/>
        <end position="161"/>
    </location>
    <ligand>
        <name>ADP</name>
        <dbReference type="ChEBI" id="CHEBI:456216"/>
    </ligand>
</feature>
<dbReference type="Proteomes" id="UP000245202">
    <property type="component" value="Unassembled WGS sequence"/>
</dbReference>
<dbReference type="NCBIfam" id="NF003742">
    <property type="entry name" value="PRK05339.1"/>
    <property type="match status" value="1"/>
</dbReference>